<dbReference type="PANTHER" id="PTHR44307:SF2">
    <property type="entry name" value="PHOSPHOETHANOLAMINE METHYLTRANSFERASE ISOFORM X1"/>
    <property type="match status" value="1"/>
</dbReference>
<keyword evidence="2" id="KW-0489">Methyltransferase</keyword>
<dbReference type="InterPro" id="IPR029063">
    <property type="entry name" value="SAM-dependent_MTases_sf"/>
</dbReference>
<dbReference type="GO" id="GO:0032259">
    <property type="term" value="P:methylation"/>
    <property type="evidence" value="ECO:0007669"/>
    <property type="project" value="UniProtKB-KW"/>
</dbReference>
<dbReference type="AlphaFoldDB" id="A0A1F6NJU3"/>
<comment type="caution">
    <text evidence="5">The sequence shown here is derived from an EMBL/GenBank/DDBJ whole genome shotgun (WGS) entry which is preliminary data.</text>
</comment>
<evidence type="ECO:0000313" key="6">
    <source>
        <dbReference type="Proteomes" id="UP000176300"/>
    </source>
</evidence>
<gene>
    <name evidence="5" type="ORF">A2373_02795</name>
</gene>
<proteinExistence type="predicted"/>
<evidence type="ECO:0000256" key="4">
    <source>
        <dbReference type="ARBA" id="ARBA00025707"/>
    </source>
</evidence>
<dbReference type="Proteomes" id="UP000176300">
    <property type="component" value="Unassembled WGS sequence"/>
</dbReference>
<dbReference type="GO" id="GO:0008168">
    <property type="term" value="F:methyltransferase activity"/>
    <property type="evidence" value="ECO:0007669"/>
    <property type="project" value="UniProtKB-KW"/>
</dbReference>
<evidence type="ECO:0000256" key="1">
    <source>
        <dbReference type="ARBA" id="ARBA00005189"/>
    </source>
</evidence>
<dbReference type="STRING" id="1798697.A2373_02795"/>
<keyword evidence="3" id="KW-0808">Transferase</keyword>
<evidence type="ECO:0000256" key="3">
    <source>
        <dbReference type="ARBA" id="ARBA00022679"/>
    </source>
</evidence>
<dbReference type="CDD" id="cd02440">
    <property type="entry name" value="AdoMet_MTases"/>
    <property type="match status" value="1"/>
</dbReference>
<sequence length="308" mass="35734">MNDNNKTLGWGKTDESGVEIWDDNPVFQKDAVDYKDRLKLLFYPKKFLLYRYIAKAKKRTKVDLKEPYRVLDVGCGTGASVIDLKKLLGREVEVRGIDVVRLQVELAKQKILKNAVWAEADWYDGRHIMFPDYYFDAIYTSDVLGHVIDAPVWLKEMSRVLRPGGVLAMFSESELGRHAYIRKYLLKKGLNIDPHEQYHISLYSKDNLKKMLNEAGFEIKNMYNSFWLSFLVHPDEFYEKLQGQTPHHKGAGLKKFPILKIINFILYKIKKKMGKYGLAAAELYGLVEMLTIGRWIEAQGYVILGKKK</sequence>
<comment type="pathway">
    <text evidence="1">Lipid metabolism.</text>
</comment>
<dbReference type="SUPFAM" id="SSF53335">
    <property type="entry name" value="S-adenosyl-L-methionine-dependent methyltransferases"/>
    <property type="match status" value="1"/>
</dbReference>
<comment type="pathway">
    <text evidence="4">Phospholipid metabolism.</text>
</comment>
<protein>
    <recommendedName>
        <fullName evidence="7">Methyltransferase type 11 domain-containing protein</fullName>
    </recommendedName>
</protein>
<organism evidence="5 6">
    <name type="scientific">Candidatus Magasanikbacteria bacterium RIFOXYB1_FULL_40_15</name>
    <dbReference type="NCBI Taxonomy" id="1798697"/>
    <lineage>
        <taxon>Bacteria</taxon>
        <taxon>Candidatus Magasanikiibacteriota</taxon>
    </lineage>
</organism>
<evidence type="ECO:0008006" key="7">
    <source>
        <dbReference type="Google" id="ProtNLM"/>
    </source>
</evidence>
<reference evidence="5 6" key="1">
    <citation type="journal article" date="2016" name="Nat. Commun.">
        <title>Thousands of microbial genomes shed light on interconnected biogeochemical processes in an aquifer system.</title>
        <authorList>
            <person name="Anantharaman K."/>
            <person name="Brown C.T."/>
            <person name="Hug L.A."/>
            <person name="Sharon I."/>
            <person name="Castelle C.J."/>
            <person name="Probst A.J."/>
            <person name="Thomas B.C."/>
            <person name="Singh A."/>
            <person name="Wilkins M.J."/>
            <person name="Karaoz U."/>
            <person name="Brodie E.L."/>
            <person name="Williams K.H."/>
            <person name="Hubbard S.S."/>
            <person name="Banfield J.F."/>
        </authorList>
    </citation>
    <scope>NUCLEOTIDE SEQUENCE [LARGE SCALE GENOMIC DNA]</scope>
</reference>
<dbReference type="PANTHER" id="PTHR44307">
    <property type="entry name" value="PHOSPHOETHANOLAMINE METHYLTRANSFERASE"/>
    <property type="match status" value="1"/>
</dbReference>
<evidence type="ECO:0000313" key="5">
    <source>
        <dbReference type="EMBL" id="OGH84139.1"/>
    </source>
</evidence>
<dbReference type="Gene3D" id="3.40.50.150">
    <property type="entry name" value="Vaccinia Virus protein VP39"/>
    <property type="match status" value="1"/>
</dbReference>
<name>A0A1F6NJU3_9BACT</name>
<evidence type="ECO:0000256" key="2">
    <source>
        <dbReference type="ARBA" id="ARBA00022603"/>
    </source>
</evidence>
<dbReference type="Pfam" id="PF13489">
    <property type="entry name" value="Methyltransf_23"/>
    <property type="match status" value="1"/>
</dbReference>
<dbReference type="EMBL" id="MFQS01000001">
    <property type="protein sequence ID" value="OGH84139.1"/>
    <property type="molecule type" value="Genomic_DNA"/>
</dbReference>
<accession>A0A1F6NJU3</accession>